<dbReference type="PATRIC" id="fig|1618677.3.peg.99"/>
<dbReference type="AlphaFoldDB" id="A0A0G0Z2W4"/>
<dbReference type="Gene3D" id="3.20.20.70">
    <property type="entry name" value="Aldolase class I"/>
    <property type="match status" value="1"/>
</dbReference>
<reference evidence="13 14" key="1">
    <citation type="journal article" date="2015" name="Nature">
        <title>rRNA introns, odd ribosomes, and small enigmatic genomes across a large radiation of phyla.</title>
        <authorList>
            <person name="Brown C.T."/>
            <person name="Hug L.A."/>
            <person name="Thomas B.C."/>
            <person name="Sharon I."/>
            <person name="Castelle C.J."/>
            <person name="Singh A."/>
            <person name="Wilkins M.J."/>
            <person name="Williams K.H."/>
            <person name="Banfield J.F."/>
        </authorList>
    </citation>
    <scope>NUCLEOTIDE SEQUENCE [LARGE SCALE GENOMIC DNA]</scope>
</reference>
<protein>
    <submittedName>
        <fullName evidence="13">Ribosomal RNA large subunit methyltransferase N</fullName>
    </submittedName>
</protein>
<keyword evidence="6 13" id="KW-0489">Methyltransferase</keyword>
<evidence type="ECO:0000259" key="12">
    <source>
        <dbReference type="PROSITE" id="PS51918"/>
    </source>
</evidence>
<dbReference type="GO" id="GO:0070475">
    <property type="term" value="P:rRNA base methylation"/>
    <property type="evidence" value="ECO:0007669"/>
    <property type="project" value="InterPro"/>
</dbReference>
<dbReference type="SUPFAM" id="SSF102114">
    <property type="entry name" value="Radical SAM enzymes"/>
    <property type="match status" value="1"/>
</dbReference>
<accession>A0A0G0Z2W4</accession>
<keyword evidence="7 13" id="KW-0808">Transferase</keyword>
<evidence type="ECO:0000256" key="2">
    <source>
        <dbReference type="ARBA" id="ARBA00004496"/>
    </source>
</evidence>
<evidence type="ECO:0000256" key="9">
    <source>
        <dbReference type="ARBA" id="ARBA00022723"/>
    </source>
</evidence>
<dbReference type="InterPro" id="IPR027492">
    <property type="entry name" value="RNA_MTrfase_RlmN"/>
</dbReference>
<organism evidence="13 14">
    <name type="scientific">Candidatus Kuenenbacteria bacterium GW2011_GWA2_42_15</name>
    <dbReference type="NCBI Taxonomy" id="1618677"/>
    <lineage>
        <taxon>Bacteria</taxon>
        <taxon>Candidatus Kueneniibacteriota</taxon>
    </lineage>
</organism>
<evidence type="ECO:0000256" key="3">
    <source>
        <dbReference type="ARBA" id="ARBA00022485"/>
    </source>
</evidence>
<proteinExistence type="predicted"/>
<comment type="cofactor">
    <cofactor evidence="1">
        <name>[4Fe-4S] cluster</name>
        <dbReference type="ChEBI" id="CHEBI:49883"/>
    </cofactor>
</comment>
<keyword evidence="5" id="KW-0698">rRNA processing</keyword>
<dbReference type="SFLD" id="SFLDF00275">
    <property type="entry name" value="adenosine_C2_methyltransferase"/>
    <property type="match status" value="1"/>
</dbReference>
<dbReference type="PANTHER" id="PTHR30544:SF5">
    <property type="entry name" value="RADICAL SAM CORE DOMAIN-CONTAINING PROTEIN"/>
    <property type="match status" value="1"/>
</dbReference>
<dbReference type="GO" id="GO:0051539">
    <property type="term" value="F:4 iron, 4 sulfur cluster binding"/>
    <property type="evidence" value="ECO:0007669"/>
    <property type="project" value="UniProtKB-KW"/>
</dbReference>
<evidence type="ECO:0000256" key="8">
    <source>
        <dbReference type="ARBA" id="ARBA00022691"/>
    </source>
</evidence>
<evidence type="ECO:0000256" key="5">
    <source>
        <dbReference type="ARBA" id="ARBA00022552"/>
    </source>
</evidence>
<dbReference type="PROSITE" id="PS51918">
    <property type="entry name" value="RADICAL_SAM"/>
    <property type="match status" value="1"/>
</dbReference>
<evidence type="ECO:0000256" key="6">
    <source>
        <dbReference type="ARBA" id="ARBA00022603"/>
    </source>
</evidence>
<evidence type="ECO:0000256" key="7">
    <source>
        <dbReference type="ARBA" id="ARBA00022679"/>
    </source>
</evidence>
<comment type="subcellular location">
    <subcellularLocation>
        <location evidence="2">Cytoplasm</location>
    </subcellularLocation>
</comment>
<dbReference type="Proteomes" id="UP000034516">
    <property type="component" value="Unassembled WGS sequence"/>
</dbReference>
<dbReference type="GO" id="GO:0046872">
    <property type="term" value="F:metal ion binding"/>
    <property type="evidence" value="ECO:0007669"/>
    <property type="project" value="UniProtKB-KW"/>
</dbReference>
<dbReference type="SFLD" id="SFLDS00029">
    <property type="entry name" value="Radical_SAM"/>
    <property type="match status" value="1"/>
</dbReference>
<dbReference type="InterPro" id="IPR004383">
    <property type="entry name" value="rRNA_lsu_MTrfase_RlmN/Cfr"/>
</dbReference>
<evidence type="ECO:0000256" key="11">
    <source>
        <dbReference type="ARBA" id="ARBA00023014"/>
    </source>
</evidence>
<name>A0A0G0Z2W4_9BACT</name>
<dbReference type="InterPro" id="IPR058240">
    <property type="entry name" value="rSAM_sf"/>
</dbReference>
<dbReference type="PANTHER" id="PTHR30544">
    <property type="entry name" value="23S RRNA METHYLTRANSFERASE"/>
    <property type="match status" value="1"/>
</dbReference>
<dbReference type="InterPro" id="IPR040072">
    <property type="entry name" value="Methyltransferase_A"/>
</dbReference>
<dbReference type="EMBL" id="LCCW01000004">
    <property type="protein sequence ID" value="KKS43085.1"/>
    <property type="molecule type" value="Genomic_DNA"/>
</dbReference>
<dbReference type="Pfam" id="PF04055">
    <property type="entry name" value="Radical_SAM"/>
    <property type="match status" value="1"/>
</dbReference>
<dbReference type="InterPro" id="IPR007197">
    <property type="entry name" value="rSAM"/>
</dbReference>
<evidence type="ECO:0000256" key="10">
    <source>
        <dbReference type="ARBA" id="ARBA00023004"/>
    </source>
</evidence>
<dbReference type="GO" id="GO:0008173">
    <property type="term" value="F:RNA methyltransferase activity"/>
    <property type="evidence" value="ECO:0007669"/>
    <property type="project" value="InterPro"/>
</dbReference>
<dbReference type="SFLD" id="SFLDG01062">
    <property type="entry name" value="methyltransferase_(Class_A)"/>
    <property type="match status" value="1"/>
</dbReference>
<gene>
    <name evidence="13" type="ORF">UV02_C0004G0019</name>
</gene>
<comment type="caution">
    <text evidence="13">The sequence shown here is derived from an EMBL/GenBank/DDBJ whole genome shotgun (WGS) entry which is preliminary data.</text>
</comment>
<keyword evidence="8" id="KW-0949">S-adenosyl-L-methionine</keyword>
<dbReference type="NCBIfam" id="TIGR00048">
    <property type="entry name" value="rRNA_mod_RlmN"/>
    <property type="match status" value="1"/>
</dbReference>
<keyword evidence="3" id="KW-0004">4Fe-4S</keyword>
<evidence type="ECO:0000313" key="14">
    <source>
        <dbReference type="Proteomes" id="UP000034516"/>
    </source>
</evidence>
<dbReference type="InterPro" id="IPR013785">
    <property type="entry name" value="Aldolase_TIM"/>
</dbReference>
<evidence type="ECO:0000313" key="13">
    <source>
        <dbReference type="EMBL" id="KKS43085.1"/>
    </source>
</evidence>
<evidence type="ECO:0000256" key="1">
    <source>
        <dbReference type="ARBA" id="ARBA00001966"/>
    </source>
</evidence>
<keyword evidence="9" id="KW-0479">Metal-binding</keyword>
<dbReference type="CDD" id="cd01335">
    <property type="entry name" value="Radical_SAM"/>
    <property type="match status" value="1"/>
</dbReference>
<feature type="domain" description="Radical SAM core" evidence="12">
    <location>
        <begin position="88"/>
        <end position="319"/>
    </location>
</feature>
<dbReference type="FunFam" id="3.20.20.70:FF:000014">
    <property type="entry name" value="Probable dual-specificity RNA methyltransferase RlmN"/>
    <property type="match status" value="1"/>
</dbReference>
<keyword evidence="4" id="KW-0963">Cytoplasm</keyword>
<dbReference type="GO" id="GO:0005737">
    <property type="term" value="C:cytoplasm"/>
    <property type="evidence" value="ECO:0007669"/>
    <property type="project" value="UniProtKB-SubCell"/>
</dbReference>
<keyword evidence="11" id="KW-0411">Iron-sulfur</keyword>
<sequence>MNFNKLAQILAVEPKYRLAQAKQAIFKDLIPSWVQATVFPLALRQKLQKDFPLSISAKEFHSQDGRTVKIVLELDDRLKVETVLMSYPGRRNTVCVSSTVGCPLKCLFCATGELGFKRNLTADEIITQVLYFARYLKDKKQRVNSLVFMGMGEPFLNYDNIIAAIRTLNTKDNLHIGARHFSISTAGIPSGIKRLAEEKMEINLAVSLHAPDDQTRARLMPVARQYPLAQLFAAVDYYLKKTSRKVMFEYLLIKAVNDSDEQARQLSLLMNKKLYLVNLLTYNLTGAFEPSSPERLTRFQSILKKNGVAVTARYSFGADISAACGQLAGRI</sequence>
<dbReference type="PIRSF" id="PIRSF006004">
    <property type="entry name" value="CHP00048"/>
    <property type="match status" value="1"/>
</dbReference>
<keyword evidence="10" id="KW-0408">Iron</keyword>
<evidence type="ECO:0000256" key="4">
    <source>
        <dbReference type="ARBA" id="ARBA00022490"/>
    </source>
</evidence>
<dbReference type="GO" id="GO:0030488">
    <property type="term" value="P:tRNA methylation"/>
    <property type="evidence" value="ECO:0007669"/>
    <property type="project" value="InterPro"/>
</dbReference>